<protein>
    <submittedName>
        <fullName evidence="9">Lipoprotein releasing system transmembrane protein LolC</fullName>
    </submittedName>
</protein>
<accession>A0A3B1E3F0</accession>
<organism evidence="9">
    <name type="scientific">hydrothermal vent metagenome</name>
    <dbReference type="NCBI Taxonomy" id="652676"/>
    <lineage>
        <taxon>unclassified sequences</taxon>
        <taxon>metagenomes</taxon>
        <taxon>ecological metagenomes</taxon>
    </lineage>
</organism>
<feature type="transmembrane region" description="Helical" evidence="7">
    <location>
        <begin position="459"/>
        <end position="485"/>
    </location>
</feature>
<keyword evidence="9" id="KW-0449">Lipoprotein</keyword>
<dbReference type="GO" id="GO:0044874">
    <property type="term" value="P:lipoprotein localization to outer membrane"/>
    <property type="evidence" value="ECO:0007669"/>
    <property type="project" value="TreeGrafter"/>
</dbReference>
<proteinExistence type="predicted"/>
<evidence type="ECO:0000256" key="5">
    <source>
        <dbReference type="ARBA" id="ARBA00023136"/>
    </source>
</evidence>
<sequence>MLRLRRVGPGPLWHWSCTNTRPDGYSLPVYHALLTRRYLTSKVMPLLASLAVVLCTAMVLITWSVMGGFLNNLTQAGRSLIGDVRIAWPNVGFAYYDDLVARLEADPAVEAAAPLIEGMGMLTLLENRTEPVLIRGIEGESFSRVTNYEDTLWWKPLEEPMPKDKKGEDLRLEESDRPLLEHIYQDGLTLTEIDPATGQPESAIVLGMEVGGWNKRTDWGGYYPRVQYVATPDGGTAIQDIFMPGSGELVVLVVPLDSQGRPLEPVTRKFPVANEFESGLYDIDKQTVLMELGALQRMLRMHAAKRLVEPGGSGAGSGAGGGKSDPLAGFFEEDTEEVPEPEVVEDPARVTSVLVRMVDPDGDLVAFREKCHAIYAEFARAHPGEVPDAMMIGIETWEDANRMMISAVKKETGLVLMIFSFISFTAVFLVFAIFWAMISEKTKDIGILRALGASRLGVAWIWLRYGLAIGVVGSLCGGLLAWVIVTNINEIHEGGAAAGRWLGDTLTGTPWNWYIWDPKIYVFKEIPHKIEPWKAAFVLVGGLLSCVLGALWPAVRAARMHPVKALRFE</sequence>
<dbReference type="InterPro" id="IPR051447">
    <property type="entry name" value="Lipoprotein-release_system"/>
</dbReference>
<gene>
    <name evidence="9" type="ORF">MNBD_PLANCTO03-713</name>
</gene>
<comment type="subcellular location">
    <subcellularLocation>
        <location evidence="1">Cell membrane</location>
        <topology evidence="1">Multi-pass membrane protein</topology>
    </subcellularLocation>
</comment>
<keyword evidence="2" id="KW-1003">Cell membrane</keyword>
<evidence type="ECO:0000256" key="4">
    <source>
        <dbReference type="ARBA" id="ARBA00022989"/>
    </source>
</evidence>
<evidence type="ECO:0000256" key="3">
    <source>
        <dbReference type="ARBA" id="ARBA00022692"/>
    </source>
</evidence>
<feature type="transmembrane region" description="Helical" evidence="7">
    <location>
        <begin position="46"/>
        <end position="70"/>
    </location>
</feature>
<keyword evidence="5 7" id="KW-0472">Membrane</keyword>
<evidence type="ECO:0000259" key="8">
    <source>
        <dbReference type="Pfam" id="PF02687"/>
    </source>
</evidence>
<keyword evidence="4 7" id="KW-1133">Transmembrane helix</keyword>
<dbReference type="Pfam" id="PF02687">
    <property type="entry name" value="FtsX"/>
    <property type="match status" value="1"/>
</dbReference>
<reference evidence="9" key="1">
    <citation type="submission" date="2018-06" db="EMBL/GenBank/DDBJ databases">
        <authorList>
            <person name="Zhirakovskaya E."/>
        </authorList>
    </citation>
    <scope>NUCLEOTIDE SEQUENCE</scope>
</reference>
<dbReference type="PANTHER" id="PTHR30489:SF0">
    <property type="entry name" value="LIPOPROTEIN-RELEASING SYSTEM TRANSMEMBRANE PROTEIN LOLE"/>
    <property type="match status" value="1"/>
</dbReference>
<feature type="region of interest" description="Disordered" evidence="6">
    <location>
        <begin position="310"/>
        <end position="329"/>
    </location>
</feature>
<dbReference type="GO" id="GO:0098797">
    <property type="term" value="C:plasma membrane protein complex"/>
    <property type="evidence" value="ECO:0007669"/>
    <property type="project" value="TreeGrafter"/>
</dbReference>
<keyword evidence="3 7" id="KW-0812">Transmembrane</keyword>
<dbReference type="EMBL" id="UOGK01000344">
    <property type="protein sequence ID" value="VAX40165.1"/>
    <property type="molecule type" value="Genomic_DNA"/>
</dbReference>
<feature type="transmembrane region" description="Helical" evidence="7">
    <location>
        <begin position="535"/>
        <end position="555"/>
    </location>
</feature>
<evidence type="ECO:0000313" key="9">
    <source>
        <dbReference type="EMBL" id="VAX40165.1"/>
    </source>
</evidence>
<feature type="domain" description="ABC3 transporter permease C-terminal" evidence="8">
    <location>
        <begin position="417"/>
        <end position="562"/>
    </location>
</feature>
<dbReference type="InterPro" id="IPR003838">
    <property type="entry name" value="ABC3_permease_C"/>
</dbReference>
<dbReference type="AlphaFoldDB" id="A0A3B1E3F0"/>
<feature type="compositionally biased region" description="Gly residues" evidence="6">
    <location>
        <begin position="311"/>
        <end position="323"/>
    </location>
</feature>
<evidence type="ECO:0000256" key="6">
    <source>
        <dbReference type="SAM" id="MobiDB-lite"/>
    </source>
</evidence>
<evidence type="ECO:0000256" key="7">
    <source>
        <dbReference type="SAM" id="Phobius"/>
    </source>
</evidence>
<evidence type="ECO:0000256" key="1">
    <source>
        <dbReference type="ARBA" id="ARBA00004651"/>
    </source>
</evidence>
<evidence type="ECO:0000256" key="2">
    <source>
        <dbReference type="ARBA" id="ARBA00022475"/>
    </source>
</evidence>
<dbReference type="PANTHER" id="PTHR30489">
    <property type="entry name" value="LIPOPROTEIN-RELEASING SYSTEM TRANSMEMBRANE PROTEIN LOLE"/>
    <property type="match status" value="1"/>
</dbReference>
<feature type="transmembrane region" description="Helical" evidence="7">
    <location>
        <begin position="414"/>
        <end position="438"/>
    </location>
</feature>
<name>A0A3B1E3F0_9ZZZZ</name>